<feature type="transmembrane region" description="Helical" evidence="6">
    <location>
        <begin position="343"/>
        <end position="362"/>
    </location>
</feature>
<evidence type="ECO:0000313" key="8">
    <source>
        <dbReference type="Proteomes" id="UP000837857"/>
    </source>
</evidence>
<dbReference type="Proteomes" id="UP000837857">
    <property type="component" value="Chromosome 7"/>
</dbReference>
<evidence type="ECO:0000256" key="4">
    <source>
        <dbReference type="ARBA" id="ARBA00022989"/>
    </source>
</evidence>
<evidence type="ECO:0000256" key="5">
    <source>
        <dbReference type="ARBA" id="ARBA00023136"/>
    </source>
</evidence>
<evidence type="ECO:0000313" key="7">
    <source>
        <dbReference type="EMBL" id="CAH2073331.1"/>
    </source>
</evidence>
<dbReference type="PANTHER" id="PTHR11266:SF80">
    <property type="entry name" value="PEROXISOMAL MEMBRANE PROTEIN 2"/>
    <property type="match status" value="1"/>
</dbReference>
<proteinExistence type="inferred from homology"/>
<comment type="subcellular location">
    <subcellularLocation>
        <location evidence="1">Membrane</location>
        <topology evidence="1">Multi-pass membrane protein</topology>
    </subcellularLocation>
</comment>
<keyword evidence="4 6" id="KW-1133">Transmembrane helix</keyword>
<comment type="similarity">
    <text evidence="2">Belongs to the peroxisomal membrane protein PXMP2/4 family.</text>
</comment>
<dbReference type="PANTHER" id="PTHR11266">
    <property type="entry name" value="PEROXISOMAL MEMBRANE PROTEIN 2, PXMP2 MPV17"/>
    <property type="match status" value="1"/>
</dbReference>
<protein>
    <recommendedName>
        <fullName evidence="9">Peroxisomal membrane protein 2</fullName>
    </recommendedName>
</protein>
<evidence type="ECO:0008006" key="9">
    <source>
        <dbReference type="Google" id="ProtNLM"/>
    </source>
</evidence>
<feature type="transmembrane region" description="Helical" evidence="6">
    <location>
        <begin position="416"/>
        <end position="438"/>
    </location>
</feature>
<evidence type="ECO:0000256" key="1">
    <source>
        <dbReference type="ARBA" id="ARBA00004141"/>
    </source>
</evidence>
<name>A0ABN8J043_9NEOP</name>
<dbReference type="Pfam" id="PF04117">
    <property type="entry name" value="Mpv17_PMP22"/>
    <property type="match status" value="1"/>
</dbReference>
<feature type="transmembrane region" description="Helical" evidence="6">
    <location>
        <begin position="382"/>
        <end position="404"/>
    </location>
</feature>
<evidence type="ECO:0000256" key="2">
    <source>
        <dbReference type="ARBA" id="ARBA00006824"/>
    </source>
</evidence>
<feature type="transmembrane region" description="Helical" evidence="6">
    <location>
        <begin position="444"/>
        <end position="463"/>
    </location>
</feature>
<dbReference type="InterPro" id="IPR007248">
    <property type="entry name" value="Mpv17_PMP22"/>
</dbReference>
<sequence>MDGTANKMKPKTMAELLPGLSGILSKDCIQALTVKKPQQNKMVLTRTSEKPVKPLTIAEMKTHLTALKGESTRRCPVNSSVKKKNWNSSVKVDKTVSHTANGNLKNNSVRKVLNFQPKPKTNVRATINSETPKFPKPELKARKALNVQAKNNIRISGVYKIAETPAIKSNPSFKNRMTLANKENASNQTNTVLKLHMTPKQKVPLQKKLLTIVPDTPLNNMSWKSSCDASFLQAEKDIEEKTKASQENNATEKTGETLQTVSTPFKEYRNVQDFFNHTKDIENSSLYNDNTIMCFDKLKITSYLQNLYLHPIKTKALTSCVVGSAGSIASQLVAGQSLRLDPVLAFGLYGLAFGGTIPHYFYELLERMFPEEIVAFPLAKKLIFERIIFAPIMQAFSLYTLSRFEGKNHKAAVKQLFLLYFTVLEANWKWLTLFQIINLAFIPPMLRVLFMNLVGFGWAMFVATKRREQNQKKDAKN</sequence>
<keyword evidence="8" id="KW-1185">Reference proteome</keyword>
<evidence type="ECO:0000256" key="3">
    <source>
        <dbReference type="ARBA" id="ARBA00022692"/>
    </source>
</evidence>
<dbReference type="EMBL" id="OW152819">
    <property type="protein sequence ID" value="CAH2073331.1"/>
    <property type="molecule type" value="Genomic_DNA"/>
</dbReference>
<reference evidence="7" key="1">
    <citation type="submission" date="2022-03" db="EMBL/GenBank/DDBJ databases">
        <authorList>
            <person name="Martin H S."/>
        </authorList>
    </citation>
    <scope>NUCLEOTIDE SEQUENCE</scope>
</reference>
<keyword evidence="3 6" id="KW-0812">Transmembrane</keyword>
<feature type="non-terminal residue" evidence="7">
    <location>
        <position position="1"/>
    </location>
</feature>
<gene>
    <name evidence="7" type="ORF">IPOD504_LOCUS15589</name>
</gene>
<evidence type="ECO:0000256" key="6">
    <source>
        <dbReference type="SAM" id="Phobius"/>
    </source>
</evidence>
<accession>A0ABN8J043</accession>
<organism evidence="7 8">
    <name type="scientific">Iphiclides podalirius</name>
    <name type="common">scarce swallowtail</name>
    <dbReference type="NCBI Taxonomy" id="110791"/>
    <lineage>
        <taxon>Eukaryota</taxon>
        <taxon>Metazoa</taxon>
        <taxon>Ecdysozoa</taxon>
        <taxon>Arthropoda</taxon>
        <taxon>Hexapoda</taxon>
        <taxon>Insecta</taxon>
        <taxon>Pterygota</taxon>
        <taxon>Neoptera</taxon>
        <taxon>Endopterygota</taxon>
        <taxon>Lepidoptera</taxon>
        <taxon>Glossata</taxon>
        <taxon>Ditrysia</taxon>
        <taxon>Papilionoidea</taxon>
        <taxon>Papilionidae</taxon>
        <taxon>Papilioninae</taxon>
        <taxon>Iphiclides</taxon>
    </lineage>
</organism>
<keyword evidence="5 6" id="KW-0472">Membrane</keyword>